<reference evidence="1 2" key="1">
    <citation type="journal article" date="2024" name="Ann. Entomol. Soc. Am.">
        <title>Genomic analyses of the southern and eastern yellowjacket wasps (Hymenoptera: Vespidae) reveal evolutionary signatures of social life.</title>
        <authorList>
            <person name="Catto M.A."/>
            <person name="Caine P.B."/>
            <person name="Orr S.E."/>
            <person name="Hunt B.G."/>
            <person name="Goodisman M.A.D."/>
        </authorList>
    </citation>
    <scope>NUCLEOTIDE SEQUENCE [LARGE SCALE GENOMIC DNA]</scope>
    <source>
        <strain evidence="1">233</strain>
        <tissue evidence="1">Head and thorax</tissue>
    </source>
</reference>
<evidence type="ECO:0000313" key="2">
    <source>
        <dbReference type="Proteomes" id="UP001607302"/>
    </source>
</evidence>
<accession>A0ABD2AI37</accession>
<sequence>MSFITETEEAETGAEKVARAWTRLETVTLLHGRSKVYVEGKRRKENLRLAFQVEEEFRSSVRIESERNFDVGSRKKIRKRYARASARVLPPFTHSFCCRYIHARTSEVRH</sequence>
<dbReference type="Proteomes" id="UP001607302">
    <property type="component" value="Unassembled WGS sequence"/>
</dbReference>
<protein>
    <submittedName>
        <fullName evidence="1">Uncharacterized protein</fullName>
    </submittedName>
</protein>
<proteinExistence type="predicted"/>
<keyword evidence="2" id="KW-1185">Reference proteome</keyword>
<organism evidence="1 2">
    <name type="scientific">Vespula squamosa</name>
    <name type="common">Southern yellow jacket</name>
    <name type="synonym">Wasp</name>
    <dbReference type="NCBI Taxonomy" id="30214"/>
    <lineage>
        <taxon>Eukaryota</taxon>
        <taxon>Metazoa</taxon>
        <taxon>Ecdysozoa</taxon>
        <taxon>Arthropoda</taxon>
        <taxon>Hexapoda</taxon>
        <taxon>Insecta</taxon>
        <taxon>Pterygota</taxon>
        <taxon>Neoptera</taxon>
        <taxon>Endopterygota</taxon>
        <taxon>Hymenoptera</taxon>
        <taxon>Apocrita</taxon>
        <taxon>Aculeata</taxon>
        <taxon>Vespoidea</taxon>
        <taxon>Vespidae</taxon>
        <taxon>Vespinae</taxon>
        <taxon>Vespula</taxon>
    </lineage>
</organism>
<evidence type="ECO:0000313" key="1">
    <source>
        <dbReference type="EMBL" id="KAL2720195.1"/>
    </source>
</evidence>
<comment type="caution">
    <text evidence="1">The sequence shown here is derived from an EMBL/GenBank/DDBJ whole genome shotgun (WGS) entry which is preliminary data.</text>
</comment>
<dbReference type="AlphaFoldDB" id="A0ABD2AI37"/>
<name>A0ABD2AI37_VESSQ</name>
<gene>
    <name evidence="1" type="ORF">V1478_010461</name>
</gene>
<dbReference type="EMBL" id="JAUDFV010000147">
    <property type="protein sequence ID" value="KAL2720195.1"/>
    <property type="molecule type" value="Genomic_DNA"/>
</dbReference>